<accession>A0A3N4J2I7</accession>
<evidence type="ECO:0000256" key="3">
    <source>
        <dbReference type="ARBA" id="ARBA00022692"/>
    </source>
</evidence>
<keyword evidence="5 6" id="KW-0472">Membrane</keyword>
<feature type="transmembrane region" description="Helical" evidence="6">
    <location>
        <begin position="104"/>
        <end position="123"/>
    </location>
</feature>
<feature type="transmembrane region" description="Helical" evidence="6">
    <location>
        <begin position="130"/>
        <end position="149"/>
    </location>
</feature>
<dbReference type="Proteomes" id="UP000276215">
    <property type="component" value="Unassembled WGS sequence"/>
</dbReference>
<keyword evidence="3 6" id="KW-0812">Transmembrane</keyword>
<dbReference type="OrthoDB" id="3648309at2759"/>
<feature type="transmembrane region" description="Helical" evidence="6">
    <location>
        <begin position="41"/>
        <end position="59"/>
    </location>
</feature>
<reference evidence="7 8" key="1">
    <citation type="journal article" date="2018" name="Nat. Ecol. Evol.">
        <title>Pezizomycetes genomes reveal the molecular basis of ectomycorrhizal truffle lifestyle.</title>
        <authorList>
            <person name="Murat C."/>
            <person name="Payen T."/>
            <person name="Noel B."/>
            <person name="Kuo A."/>
            <person name="Morin E."/>
            <person name="Chen J."/>
            <person name="Kohler A."/>
            <person name="Krizsan K."/>
            <person name="Balestrini R."/>
            <person name="Da Silva C."/>
            <person name="Montanini B."/>
            <person name="Hainaut M."/>
            <person name="Levati E."/>
            <person name="Barry K.W."/>
            <person name="Belfiori B."/>
            <person name="Cichocki N."/>
            <person name="Clum A."/>
            <person name="Dockter R.B."/>
            <person name="Fauchery L."/>
            <person name="Guy J."/>
            <person name="Iotti M."/>
            <person name="Le Tacon F."/>
            <person name="Lindquist E.A."/>
            <person name="Lipzen A."/>
            <person name="Malagnac F."/>
            <person name="Mello A."/>
            <person name="Molinier V."/>
            <person name="Miyauchi S."/>
            <person name="Poulain J."/>
            <person name="Riccioni C."/>
            <person name="Rubini A."/>
            <person name="Sitrit Y."/>
            <person name="Splivallo R."/>
            <person name="Traeger S."/>
            <person name="Wang M."/>
            <person name="Zifcakova L."/>
            <person name="Wipf D."/>
            <person name="Zambonelli A."/>
            <person name="Paolocci F."/>
            <person name="Nowrousian M."/>
            <person name="Ottonello S."/>
            <person name="Baldrian P."/>
            <person name="Spatafora J.W."/>
            <person name="Henrissat B."/>
            <person name="Nagy L.G."/>
            <person name="Aury J.M."/>
            <person name="Wincker P."/>
            <person name="Grigoriev I.V."/>
            <person name="Bonfante P."/>
            <person name="Martin F.M."/>
        </authorList>
    </citation>
    <scope>NUCLEOTIDE SEQUENCE [LARGE SCALE GENOMIC DNA]</scope>
    <source>
        <strain evidence="7 8">120613-1</strain>
    </source>
</reference>
<dbReference type="NCBIfam" id="NF038013">
    <property type="entry name" value="AceTr_1"/>
    <property type="match status" value="1"/>
</dbReference>
<gene>
    <name evidence="7" type="ORF">L873DRAFT_184152</name>
</gene>
<comment type="similarity">
    <text evidence="2">Belongs to the acetate uptake transporter (AceTr) (TC 2.A.96) family.</text>
</comment>
<dbReference type="EMBL" id="ML120470">
    <property type="protein sequence ID" value="RPA92552.1"/>
    <property type="molecule type" value="Genomic_DNA"/>
</dbReference>
<dbReference type="AlphaFoldDB" id="A0A3N4J2I7"/>
<name>A0A3N4J2I7_9PEZI</name>
<protein>
    <submittedName>
        <fullName evidence="7">Putative meiotically up-regulated gene 86 protein</fullName>
    </submittedName>
</protein>
<evidence type="ECO:0000256" key="2">
    <source>
        <dbReference type="ARBA" id="ARBA00005587"/>
    </source>
</evidence>
<evidence type="ECO:0000256" key="1">
    <source>
        <dbReference type="ARBA" id="ARBA00004141"/>
    </source>
</evidence>
<evidence type="ECO:0000256" key="4">
    <source>
        <dbReference type="ARBA" id="ARBA00022989"/>
    </source>
</evidence>
<evidence type="ECO:0000256" key="5">
    <source>
        <dbReference type="ARBA" id="ARBA00023136"/>
    </source>
</evidence>
<dbReference type="InterPro" id="IPR051633">
    <property type="entry name" value="AceTr"/>
</dbReference>
<organism evidence="7 8">
    <name type="scientific">Choiromyces venosus 120613-1</name>
    <dbReference type="NCBI Taxonomy" id="1336337"/>
    <lineage>
        <taxon>Eukaryota</taxon>
        <taxon>Fungi</taxon>
        <taxon>Dikarya</taxon>
        <taxon>Ascomycota</taxon>
        <taxon>Pezizomycotina</taxon>
        <taxon>Pezizomycetes</taxon>
        <taxon>Pezizales</taxon>
        <taxon>Tuberaceae</taxon>
        <taxon>Choiromyces</taxon>
    </lineage>
</organism>
<dbReference type="PANTHER" id="PTHR31123">
    <property type="entry name" value="ACCUMULATION OF DYADS PROTEIN 2-RELATED"/>
    <property type="match status" value="1"/>
</dbReference>
<evidence type="ECO:0000256" key="6">
    <source>
        <dbReference type="SAM" id="Phobius"/>
    </source>
</evidence>
<evidence type="ECO:0000313" key="8">
    <source>
        <dbReference type="Proteomes" id="UP000276215"/>
    </source>
</evidence>
<feature type="transmembrane region" description="Helical" evidence="6">
    <location>
        <begin position="175"/>
        <end position="194"/>
    </location>
</feature>
<sequence length="284" mass="30565">MENTDVRNDSTYTKEIDLERSATSTEGGHYTKDGYQHRTSIIGRIPASGAVISAFGGAFQPDPPKPSFRKFGNPGPLGLCAFALTTFVLSLINVQARGVSAPNIVVSLAYAYGGLVQLLAGMWEMAVGNTFGATAFASYGGFWISYALIETSGSTQSYGIVEAYEGQTNELNSALGFYLLAWVIFTTMCVFFTLKSTLASFAMFLLLDLTYLLLAISHFKAVNGAANIPIQKAAGVVGIVTSILGWWNALAGIAERSNSFFTIPVFPFPWGETVKPKRKGTRID</sequence>
<dbReference type="STRING" id="1336337.A0A3N4J2I7"/>
<dbReference type="Pfam" id="PF01184">
    <property type="entry name" value="Gpr1_Fun34_YaaH"/>
    <property type="match status" value="1"/>
</dbReference>
<evidence type="ECO:0000313" key="7">
    <source>
        <dbReference type="EMBL" id="RPA92552.1"/>
    </source>
</evidence>
<feature type="transmembrane region" description="Helical" evidence="6">
    <location>
        <begin position="71"/>
        <end position="92"/>
    </location>
</feature>
<keyword evidence="4 6" id="KW-1133">Transmembrane helix</keyword>
<dbReference type="GO" id="GO:0015123">
    <property type="term" value="F:acetate transmembrane transporter activity"/>
    <property type="evidence" value="ECO:0007669"/>
    <property type="project" value="TreeGrafter"/>
</dbReference>
<keyword evidence="8" id="KW-1185">Reference proteome</keyword>
<feature type="transmembrane region" description="Helical" evidence="6">
    <location>
        <begin position="201"/>
        <end position="221"/>
    </location>
</feature>
<dbReference type="PANTHER" id="PTHR31123:SF1">
    <property type="entry name" value="ACCUMULATION OF DYADS PROTEIN 2-RELATED"/>
    <property type="match status" value="1"/>
</dbReference>
<feature type="transmembrane region" description="Helical" evidence="6">
    <location>
        <begin position="233"/>
        <end position="254"/>
    </location>
</feature>
<proteinExistence type="inferred from homology"/>
<comment type="subcellular location">
    <subcellularLocation>
        <location evidence="1">Membrane</location>
        <topology evidence="1">Multi-pass membrane protein</topology>
    </subcellularLocation>
</comment>
<dbReference type="InterPro" id="IPR000791">
    <property type="entry name" value="Gpr1/Fun34/SatP-like"/>
</dbReference>
<dbReference type="GO" id="GO:0005886">
    <property type="term" value="C:plasma membrane"/>
    <property type="evidence" value="ECO:0007669"/>
    <property type="project" value="TreeGrafter"/>
</dbReference>